<dbReference type="Pfam" id="PF18265">
    <property type="entry name" value="Nas2_N"/>
    <property type="match status" value="1"/>
</dbReference>
<dbReference type="InterPro" id="IPR035269">
    <property type="entry name" value="PSMD9"/>
</dbReference>
<feature type="domain" description="Nas2 N-terminal" evidence="3">
    <location>
        <begin position="22"/>
        <end position="100"/>
    </location>
</feature>
<dbReference type="Gene3D" id="2.30.42.10">
    <property type="match status" value="1"/>
</dbReference>
<proteinExistence type="predicted"/>
<feature type="region of interest" description="Disordered" evidence="2">
    <location>
        <begin position="42"/>
        <end position="62"/>
    </location>
</feature>
<gene>
    <name evidence="4" type="ORF">PSNMU_V1.4_AUG-EV-PASAV3_0121100</name>
</gene>
<dbReference type="InterPro" id="IPR040815">
    <property type="entry name" value="Nas2_N"/>
</dbReference>
<dbReference type="PANTHER" id="PTHR12651">
    <property type="entry name" value="26S PROTEASOME NON-ATPASE REGULATORY SUBUNIT 9"/>
    <property type="match status" value="1"/>
</dbReference>
<dbReference type="Proteomes" id="UP000291116">
    <property type="component" value="Unassembled WGS sequence"/>
</dbReference>
<feature type="region of interest" description="Disordered" evidence="2">
    <location>
        <begin position="109"/>
        <end position="133"/>
    </location>
</feature>
<dbReference type="InterPro" id="IPR036034">
    <property type="entry name" value="PDZ_sf"/>
</dbReference>
<name>A0A448ZSK9_9STRA</name>
<dbReference type="GO" id="GO:0070682">
    <property type="term" value="P:proteasome regulatory particle assembly"/>
    <property type="evidence" value="ECO:0007669"/>
    <property type="project" value="InterPro"/>
</dbReference>
<dbReference type="EMBL" id="CAACVS010000680">
    <property type="protein sequence ID" value="VEU45039.1"/>
    <property type="molecule type" value="Genomic_DNA"/>
</dbReference>
<organism evidence="4 5">
    <name type="scientific">Pseudo-nitzschia multistriata</name>
    <dbReference type="NCBI Taxonomy" id="183589"/>
    <lineage>
        <taxon>Eukaryota</taxon>
        <taxon>Sar</taxon>
        <taxon>Stramenopiles</taxon>
        <taxon>Ochrophyta</taxon>
        <taxon>Bacillariophyta</taxon>
        <taxon>Bacillariophyceae</taxon>
        <taxon>Bacillariophycidae</taxon>
        <taxon>Bacillariales</taxon>
        <taxon>Bacillariaceae</taxon>
        <taxon>Pseudo-nitzschia</taxon>
    </lineage>
</organism>
<dbReference type="GO" id="GO:0005634">
    <property type="term" value="C:nucleus"/>
    <property type="evidence" value="ECO:0007669"/>
    <property type="project" value="TreeGrafter"/>
</dbReference>
<dbReference type="AlphaFoldDB" id="A0A448ZSK9"/>
<evidence type="ECO:0000256" key="1">
    <source>
        <dbReference type="ARBA" id="ARBA00023186"/>
    </source>
</evidence>
<keyword evidence="1" id="KW-0143">Chaperone</keyword>
<protein>
    <recommendedName>
        <fullName evidence="3">Nas2 N-terminal domain-containing protein</fullName>
    </recommendedName>
</protein>
<keyword evidence="5" id="KW-1185">Reference proteome</keyword>
<evidence type="ECO:0000313" key="4">
    <source>
        <dbReference type="EMBL" id="VEU45039.1"/>
    </source>
</evidence>
<dbReference type="FunFam" id="2.30.42.10:FF:000107">
    <property type="entry name" value="26S proteasome non-ATPase regulatory subunit 9"/>
    <property type="match status" value="1"/>
</dbReference>
<sequence>MASTPHEIENDNPETALRKTLASLDAQRTAIQEEADAIIAELTTPPREGVEPMGLDTPLVDQEGYPRGDIDVYRARSQRNRFRVLKTDHKELEGKVEALLVRLANLKNSNPTETKAGSDEIARRRAPKPKPKYDAVTGKWVVMNWDGSVAGIKDGDKLNFHDLSENRGTQQQTSQSSVPSNPSERSASSVAATSRPPPPREVRRPFARVDGVAVDSPASSAGMKVGDLVTRFGPLHVDNHDRLRALAKLVPEVANERGTIRLLVLRRTGGNDNNGDNNYSDERQWKSLELMLRPMPFPGRGLLGCHIVPCS</sequence>
<evidence type="ECO:0000259" key="3">
    <source>
        <dbReference type="Pfam" id="PF18265"/>
    </source>
</evidence>
<feature type="region of interest" description="Disordered" evidence="2">
    <location>
        <begin position="160"/>
        <end position="208"/>
    </location>
</feature>
<dbReference type="SUPFAM" id="SSF50156">
    <property type="entry name" value="PDZ domain-like"/>
    <property type="match status" value="1"/>
</dbReference>
<evidence type="ECO:0000256" key="2">
    <source>
        <dbReference type="SAM" id="MobiDB-lite"/>
    </source>
</evidence>
<dbReference type="PANTHER" id="PTHR12651:SF1">
    <property type="entry name" value="26S PROTEASOME NON-ATPASE REGULATORY SUBUNIT 9"/>
    <property type="match status" value="1"/>
</dbReference>
<evidence type="ECO:0000313" key="5">
    <source>
        <dbReference type="Proteomes" id="UP000291116"/>
    </source>
</evidence>
<accession>A0A448ZSK9</accession>
<reference evidence="4 5" key="1">
    <citation type="submission" date="2019-01" db="EMBL/GenBank/DDBJ databases">
        <authorList>
            <person name="Ferrante I. M."/>
        </authorList>
    </citation>
    <scope>NUCLEOTIDE SEQUENCE [LARGE SCALE GENOMIC DNA]</scope>
    <source>
        <strain evidence="4 5">B856</strain>
    </source>
</reference>
<feature type="compositionally biased region" description="Low complexity" evidence="2">
    <location>
        <begin position="166"/>
        <end position="191"/>
    </location>
</feature>
<dbReference type="OrthoDB" id="72325at2759"/>
<dbReference type="Gene3D" id="6.10.140.1710">
    <property type="match status" value="1"/>
</dbReference>
<dbReference type="GO" id="GO:0005737">
    <property type="term" value="C:cytoplasm"/>
    <property type="evidence" value="ECO:0007669"/>
    <property type="project" value="TreeGrafter"/>
</dbReference>